<dbReference type="OrthoDB" id="446789at2759"/>
<protein>
    <recommendedName>
        <fullName evidence="7">SH3 domain-binding protein 5-like</fullName>
    </recommendedName>
</protein>
<name>A0A7T8HGM5_CALRO</name>
<sequence length="240" mass="26745">MSRSIVDEKEETLDPRIQEELEKLNEFTNTINALESQLTKGTALSAALISKLGSNTIDKARPYYAALELAQNAQNDCQTAATNYQRAAGIHEERFLSKSGEWKFDEAWQAMLNNATIKVVEAETLKTQSQAEHLAKAAIFTQAEARVSALEKSLGKFITKSKPYFQRKERLDESLEAQKARIQELQGKVAAAKGSYARSLRNLEAISESIHAKRKKEACKRREPGVGAESSSNVEETQRP</sequence>
<dbReference type="PANTHER" id="PTHR19423:SF1">
    <property type="entry name" value="SH3 DOMAIN-BINDING PROTEIN 5"/>
    <property type="match status" value="1"/>
</dbReference>
<evidence type="ECO:0000313" key="6">
    <source>
        <dbReference type="Proteomes" id="UP000595437"/>
    </source>
</evidence>
<evidence type="ECO:0000256" key="2">
    <source>
        <dbReference type="ARBA" id="ARBA00023054"/>
    </source>
</evidence>
<evidence type="ECO:0000256" key="4">
    <source>
        <dbReference type="SAM" id="MobiDB-lite"/>
    </source>
</evidence>
<dbReference type="GO" id="GO:0004860">
    <property type="term" value="F:protein kinase inhibitor activity"/>
    <property type="evidence" value="ECO:0007669"/>
    <property type="project" value="TreeGrafter"/>
</dbReference>
<dbReference type="Proteomes" id="UP000595437">
    <property type="component" value="Chromosome 6"/>
</dbReference>
<proteinExistence type="inferred from homology"/>
<dbReference type="PANTHER" id="PTHR19423">
    <property type="entry name" value="SH3 DOMAIN-BINDING PROTEIN 5"/>
    <property type="match status" value="1"/>
</dbReference>
<dbReference type="GO" id="GO:0005737">
    <property type="term" value="C:cytoplasm"/>
    <property type="evidence" value="ECO:0007669"/>
    <property type="project" value="TreeGrafter"/>
</dbReference>
<dbReference type="EMBL" id="CP045895">
    <property type="protein sequence ID" value="QQP49619.1"/>
    <property type="molecule type" value="Genomic_DNA"/>
</dbReference>
<feature type="region of interest" description="Disordered" evidence="4">
    <location>
        <begin position="211"/>
        <end position="240"/>
    </location>
</feature>
<keyword evidence="2 3" id="KW-0175">Coiled coil</keyword>
<organism evidence="5 6">
    <name type="scientific">Caligus rogercresseyi</name>
    <name type="common">Sea louse</name>
    <dbReference type="NCBI Taxonomy" id="217165"/>
    <lineage>
        <taxon>Eukaryota</taxon>
        <taxon>Metazoa</taxon>
        <taxon>Ecdysozoa</taxon>
        <taxon>Arthropoda</taxon>
        <taxon>Crustacea</taxon>
        <taxon>Multicrustacea</taxon>
        <taxon>Hexanauplia</taxon>
        <taxon>Copepoda</taxon>
        <taxon>Siphonostomatoida</taxon>
        <taxon>Caligidae</taxon>
        <taxon>Caligus</taxon>
    </lineage>
</organism>
<feature type="coiled-coil region" evidence="3">
    <location>
        <begin position="168"/>
        <end position="195"/>
    </location>
</feature>
<dbReference type="InterPro" id="IPR007940">
    <property type="entry name" value="SH3BP5"/>
</dbReference>
<dbReference type="AlphaFoldDB" id="A0A7T8HGM5"/>
<evidence type="ECO:0000256" key="1">
    <source>
        <dbReference type="ARBA" id="ARBA00007796"/>
    </source>
</evidence>
<evidence type="ECO:0000313" key="5">
    <source>
        <dbReference type="EMBL" id="QQP49619.1"/>
    </source>
</evidence>
<comment type="similarity">
    <text evidence="1">Belongs to the SH3BP5 family.</text>
</comment>
<gene>
    <name evidence="5" type="ORF">FKW44_010348</name>
</gene>
<keyword evidence="6" id="KW-1185">Reference proteome</keyword>
<feature type="compositionally biased region" description="Polar residues" evidence="4">
    <location>
        <begin position="229"/>
        <end position="240"/>
    </location>
</feature>
<dbReference type="Pfam" id="PF05276">
    <property type="entry name" value="SH3BP5"/>
    <property type="match status" value="1"/>
</dbReference>
<evidence type="ECO:0000256" key="3">
    <source>
        <dbReference type="SAM" id="Coils"/>
    </source>
</evidence>
<reference evidence="6" key="1">
    <citation type="submission" date="2021-01" db="EMBL/GenBank/DDBJ databases">
        <title>Caligus Genome Assembly.</title>
        <authorList>
            <person name="Gallardo-Escarate C."/>
        </authorList>
    </citation>
    <scope>NUCLEOTIDE SEQUENCE [LARGE SCALE GENOMIC DNA]</scope>
</reference>
<dbReference type="GO" id="GO:0035556">
    <property type="term" value="P:intracellular signal transduction"/>
    <property type="evidence" value="ECO:0007669"/>
    <property type="project" value="InterPro"/>
</dbReference>
<accession>A0A7T8HGM5</accession>
<evidence type="ECO:0008006" key="7">
    <source>
        <dbReference type="Google" id="ProtNLM"/>
    </source>
</evidence>